<accession>A6G6E5</accession>
<organism evidence="2 3">
    <name type="scientific">Plesiocystis pacifica SIR-1</name>
    <dbReference type="NCBI Taxonomy" id="391625"/>
    <lineage>
        <taxon>Bacteria</taxon>
        <taxon>Pseudomonadati</taxon>
        <taxon>Myxococcota</taxon>
        <taxon>Polyangia</taxon>
        <taxon>Nannocystales</taxon>
        <taxon>Nannocystaceae</taxon>
        <taxon>Plesiocystis</taxon>
    </lineage>
</organism>
<keyword evidence="3" id="KW-1185">Reference proteome</keyword>
<comment type="caution">
    <text evidence="2">The sequence shown here is derived from an EMBL/GenBank/DDBJ whole genome shotgun (WGS) entry which is preliminary data.</text>
</comment>
<gene>
    <name evidence="2" type="ORF">PPSIR1_15090</name>
</gene>
<name>A6G6E5_9BACT</name>
<feature type="domain" description="GAF" evidence="1">
    <location>
        <begin position="29"/>
        <end position="167"/>
    </location>
</feature>
<dbReference type="InterPro" id="IPR029016">
    <property type="entry name" value="GAF-like_dom_sf"/>
</dbReference>
<evidence type="ECO:0000259" key="1">
    <source>
        <dbReference type="SMART" id="SM00065"/>
    </source>
</evidence>
<evidence type="ECO:0000313" key="2">
    <source>
        <dbReference type="EMBL" id="EDM78574.1"/>
    </source>
</evidence>
<dbReference type="STRING" id="391625.PPSIR1_15090"/>
<dbReference type="Gene3D" id="3.30.450.40">
    <property type="match status" value="1"/>
</dbReference>
<dbReference type="Proteomes" id="UP000005801">
    <property type="component" value="Unassembled WGS sequence"/>
</dbReference>
<dbReference type="EMBL" id="ABCS01000029">
    <property type="protein sequence ID" value="EDM78574.1"/>
    <property type="molecule type" value="Genomic_DNA"/>
</dbReference>
<dbReference type="eggNOG" id="COG2203">
    <property type="taxonomic scope" value="Bacteria"/>
</dbReference>
<dbReference type="PANTHER" id="PTHR43102:SF2">
    <property type="entry name" value="GAF DOMAIN-CONTAINING PROTEIN"/>
    <property type="match status" value="1"/>
</dbReference>
<proteinExistence type="predicted"/>
<dbReference type="SMART" id="SM00065">
    <property type="entry name" value="GAF"/>
    <property type="match status" value="1"/>
</dbReference>
<evidence type="ECO:0000313" key="3">
    <source>
        <dbReference type="Proteomes" id="UP000005801"/>
    </source>
</evidence>
<dbReference type="eggNOG" id="COG2202">
    <property type="taxonomic scope" value="Bacteria"/>
</dbReference>
<dbReference type="SUPFAM" id="SSF55781">
    <property type="entry name" value="GAF domain-like"/>
    <property type="match status" value="1"/>
</dbReference>
<dbReference type="AlphaFoldDB" id="A6G6E5"/>
<dbReference type="InterPro" id="IPR003018">
    <property type="entry name" value="GAF"/>
</dbReference>
<protein>
    <submittedName>
        <fullName evidence="2">GAF domain</fullName>
    </submittedName>
</protein>
<reference evidence="2 3" key="1">
    <citation type="submission" date="2007-06" db="EMBL/GenBank/DDBJ databases">
        <authorList>
            <person name="Shimkets L."/>
            <person name="Ferriera S."/>
            <person name="Johnson J."/>
            <person name="Kravitz S."/>
            <person name="Beeson K."/>
            <person name="Sutton G."/>
            <person name="Rogers Y.-H."/>
            <person name="Friedman R."/>
            <person name="Frazier M."/>
            <person name="Venter J.C."/>
        </authorList>
    </citation>
    <scope>NUCLEOTIDE SEQUENCE [LARGE SCALE GENOMIC DNA]</scope>
    <source>
        <strain evidence="2 3">SIR-1</strain>
    </source>
</reference>
<dbReference type="PANTHER" id="PTHR43102">
    <property type="entry name" value="SLR1143 PROTEIN"/>
    <property type="match status" value="1"/>
</dbReference>
<sequence>MEVMHLPARPAHEAARLAALRQYAIVDTEPEPRYDEIARIVARAFDVPMAFISLINEDRHWTKAGIGYSGSIARDITFCTHAIEADEVLLVPDATQDERFAANPLVEPEGGVRFYAGAPLVVPGGHRLGTVCAVDVRPRTPKRELLVLLGALARQVVELLELRRRSKRLAESVENARTLGELIPICAQCRKVRRDDAFWSSLEGYMSDRAGTRFARGRCSECKPPASPSPSLGSAELSQLPEDFDELPEVSAEENSATAAIEAALRDLSLPEAELGEALTILDAQRREIDELHRVSAELSELLAGIRTLGELIPLCVDCGKVRQDNHYWSSLEDFVEARAGSRFSHGICPSCLRELYPDLADAVLSKQG</sequence>
<dbReference type="Pfam" id="PF01590">
    <property type="entry name" value="GAF"/>
    <property type="match status" value="1"/>
</dbReference>